<dbReference type="GO" id="GO:0006955">
    <property type="term" value="P:immune response"/>
    <property type="evidence" value="ECO:0000318"/>
    <property type="project" value="GO_Central"/>
</dbReference>
<dbReference type="CTD" id="121397207"/>
<dbReference type="KEGG" id="xla:121397207"/>
<dbReference type="InterPro" id="IPR037055">
    <property type="entry name" value="MHC_I-like_Ag-recog_sf"/>
</dbReference>
<keyword evidence="3 8" id="KW-0732">Signal</keyword>
<keyword evidence="7" id="KW-0812">Transmembrane</keyword>
<keyword evidence="10" id="KW-1185">Reference proteome</keyword>
<dbReference type="InterPro" id="IPR007110">
    <property type="entry name" value="Ig-like_dom"/>
</dbReference>
<dbReference type="InterPro" id="IPR011162">
    <property type="entry name" value="MHC_I/II-like_Ag-recog"/>
</dbReference>
<evidence type="ECO:0000256" key="5">
    <source>
        <dbReference type="ARBA" id="ARBA00023157"/>
    </source>
</evidence>
<dbReference type="Gene3D" id="3.30.500.10">
    <property type="entry name" value="MHC class I-like antigen recognition-like"/>
    <property type="match status" value="1"/>
</dbReference>
<keyword evidence="6" id="KW-0325">Glycoprotein</keyword>
<feature type="domain" description="Ig-like" evidence="9">
    <location>
        <begin position="210"/>
        <end position="294"/>
    </location>
</feature>
<dbReference type="SMART" id="SM00407">
    <property type="entry name" value="IGc1"/>
    <property type="match status" value="1"/>
</dbReference>
<dbReference type="OrthoDB" id="8936120at2759"/>
<evidence type="ECO:0000313" key="11">
    <source>
        <dbReference type="RefSeq" id="XP_041429514.1"/>
    </source>
</evidence>
<protein>
    <submittedName>
        <fullName evidence="11">Major histocompatibility complex class I-related gene protein-like</fullName>
    </submittedName>
</protein>
<feature type="chain" id="PRO_5035244787" evidence="8">
    <location>
        <begin position="28"/>
        <end position="349"/>
    </location>
</feature>
<dbReference type="FunFam" id="2.60.40.10:FF:001497">
    <property type="entry name" value="MHC class I antigen"/>
    <property type="match status" value="1"/>
</dbReference>
<dbReference type="Proteomes" id="UP000186698">
    <property type="component" value="Chromosome 8L"/>
</dbReference>
<dbReference type="PROSITE" id="PS50835">
    <property type="entry name" value="IG_LIKE"/>
    <property type="match status" value="1"/>
</dbReference>
<evidence type="ECO:0000256" key="4">
    <source>
        <dbReference type="ARBA" id="ARBA00023136"/>
    </source>
</evidence>
<dbReference type="PANTHER" id="PTHR16675">
    <property type="entry name" value="MHC CLASS I-RELATED"/>
    <property type="match status" value="1"/>
</dbReference>
<sequence>MLRGKNRDRMACYISLVFLLCFPAVYSGSHMLQYYVTMLSTSQSGLPQYSITAYVDDVQYGRYTSDTRRCEPLFQSLMVLSKHLDIQTKNAQDTEITEKVLMDFIVDRLNKTYDNRNNHVYQRKIVCELHEDGTVGFYEEVALDGKELIVFDKEKVAYAPATQEAVLLMQLWTKHYADAKSNKLFMENECTQHMKVYISFIKSFLTKKVPHVKISSSESESGIKLHCRVYGFYPRDVEVKWIKNERDEIYSEESAEILPDPDGTYQIRVSVEVTPEEGATYSCHVDHSSLETIHMIPFERKTKDSSITYIVIAVAAVALFLAFGLGFFIQRKRKEFKGSRQSVSTEEQD</sequence>
<dbReference type="FunFam" id="3.30.500.10:FF:000003">
    <property type="entry name" value="IgG receptor FcRn large subunit p51"/>
    <property type="match status" value="1"/>
</dbReference>
<evidence type="ECO:0000256" key="1">
    <source>
        <dbReference type="ARBA" id="ARBA00004236"/>
    </source>
</evidence>
<evidence type="ECO:0000313" key="10">
    <source>
        <dbReference type="Proteomes" id="UP000186698"/>
    </source>
</evidence>
<dbReference type="GeneID" id="121397207"/>
<dbReference type="Gene3D" id="2.60.40.10">
    <property type="entry name" value="Immunoglobulins"/>
    <property type="match status" value="1"/>
</dbReference>
<proteinExistence type="predicted"/>
<dbReference type="InterPro" id="IPR013783">
    <property type="entry name" value="Ig-like_fold"/>
</dbReference>
<comment type="subcellular location">
    <subcellularLocation>
        <location evidence="1">Cell membrane</location>
    </subcellularLocation>
</comment>
<evidence type="ECO:0000256" key="3">
    <source>
        <dbReference type="ARBA" id="ARBA00022729"/>
    </source>
</evidence>
<reference evidence="11" key="1">
    <citation type="submission" date="2025-08" db="UniProtKB">
        <authorList>
            <consortium name="RefSeq"/>
        </authorList>
    </citation>
    <scope>IDENTIFICATION</scope>
    <source>
        <strain evidence="11">J_2021</strain>
        <tissue evidence="11">Erythrocytes</tissue>
    </source>
</reference>
<dbReference type="SUPFAM" id="SSF48726">
    <property type="entry name" value="Immunoglobulin"/>
    <property type="match status" value="1"/>
</dbReference>
<accession>A0A8J1LK94</accession>
<feature type="signal peptide" evidence="8">
    <location>
        <begin position="1"/>
        <end position="27"/>
    </location>
</feature>
<dbReference type="Pfam" id="PF00129">
    <property type="entry name" value="MHC_I"/>
    <property type="match status" value="1"/>
</dbReference>
<evidence type="ECO:0000259" key="9">
    <source>
        <dbReference type="PROSITE" id="PS50835"/>
    </source>
</evidence>
<dbReference type="InterPro" id="IPR003006">
    <property type="entry name" value="Ig/MHC_CS"/>
</dbReference>
<dbReference type="GO" id="GO:0009897">
    <property type="term" value="C:external side of plasma membrane"/>
    <property type="evidence" value="ECO:0000318"/>
    <property type="project" value="GO_Central"/>
</dbReference>
<evidence type="ECO:0000256" key="6">
    <source>
        <dbReference type="ARBA" id="ARBA00023180"/>
    </source>
</evidence>
<dbReference type="SUPFAM" id="SSF54452">
    <property type="entry name" value="MHC antigen-recognition domain"/>
    <property type="match status" value="1"/>
</dbReference>
<feature type="transmembrane region" description="Helical" evidence="7">
    <location>
        <begin position="307"/>
        <end position="329"/>
    </location>
</feature>
<evidence type="ECO:0000256" key="2">
    <source>
        <dbReference type="ARBA" id="ARBA00022475"/>
    </source>
</evidence>
<gene>
    <name evidence="11" type="primary">LOC121397207</name>
</gene>
<dbReference type="RefSeq" id="XP_041429514.1">
    <property type="nucleotide sequence ID" value="XM_041573580.1"/>
</dbReference>
<dbReference type="AlphaFoldDB" id="A0A8J1LK94"/>
<dbReference type="InterPro" id="IPR003597">
    <property type="entry name" value="Ig_C1-set"/>
</dbReference>
<keyword evidence="4 7" id="KW-0472">Membrane</keyword>
<keyword evidence="2" id="KW-1003">Cell membrane</keyword>
<dbReference type="InterPro" id="IPR011161">
    <property type="entry name" value="MHC_I-like_Ag-recog"/>
</dbReference>
<name>A0A8J1LK94_XENLA</name>
<dbReference type="PROSITE" id="PS00290">
    <property type="entry name" value="IG_MHC"/>
    <property type="match status" value="1"/>
</dbReference>
<evidence type="ECO:0000256" key="8">
    <source>
        <dbReference type="SAM" id="SignalP"/>
    </source>
</evidence>
<dbReference type="InterPro" id="IPR036179">
    <property type="entry name" value="Ig-like_dom_sf"/>
</dbReference>
<dbReference type="Pfam" id="PF07654">
    <property type="entry name" value="C1-set"/>
    <property type="match status" value="1"/>
</dbReference>
<dbReference type="InterPro" id="IPR050208">
    <property type="entry name" value="MHC_class-I_related"/>
</dbReference>
<evidence type="ECO:0000256" key="7">
    <source>
        <dbReference type="SAM" id="Phobius"/>
    </source>
</evidence>
<dbReference type="PANTHER" id="PTHR16675:SF290">
    <property type="entry name" value="ZINC-ALPHA-2-GLYCOPROTEIN"/>
    <property type="match status" value="1"/>
</dbReference>
<keyword evidence="5" id="KW-1015">Disulfide bond</keyword>
<organism evidence="10 11">
    <name type="scientific">Xenopus laevis</name>
    <name type="common">African clawed frog</name>
    <dbReference type="NCBI Taxonomy" id="8355"/>
    <lineage>
        <taxon>Eukaryota</taxon>
        <taxon>Metazoa</taxon>
        <taxon>Chordata</taxon>
        <taxon>Craniata</taxon>
        <taxon>Vertebrata</taxon>
        <taxon>Euteleostomi</taxon>
        <taxon>Amphibia</taxon>
        <taxon>Batrachia</taxon>
        <taxon>Anura</taxon>
        <taxon>Pipoidea</taxon>
        <taxon>Pipidae</taxon>
        <taxon>Xenopodinae</taxon>
        <taxon>Xenopus</taxon>
        <taxon>Xenopus</taxon>
    </lineage>
</organism>
<dbReference type="GO" id="GO:0005615">
    <property type="term" value="C:extracellular space"/>
    <property type="evidence" value="ECO:0000318"/>
    <property type="project" value="GO_Central"/>
</dbReference>
<keyword evidence="7" id="KW-1133">Transmembrane helix</keyword>